<dbReference type="SUPFAM" id="SSF53756">
    <property type="entry name" value="UDP-Glycosyltransferase/glycogen phosphorylase"/>
    <property type="match status" value="1"/>
</dbReference>
<comment type="similarity">
    <text evidence="12">Belongs to the glycosyltransferase group 1 family.</text>
</comment>
<evidence type="ECO:0000256" key="9">
    <source>
        <dbReference type="ARBA" id="ARBA00023136"/>
    </source>
</evidence>
<keyword evidence="4 12" id="KW-0328">Glycosyltransferase</keyword>
<evidence type="ECO:0000256" key="1">
    <source>
        <dbReference type="ARBA" id="ARBA00003142"/>
    </source>
</evidence>
<comment type="pathway">
    <text evidence="3 12">Protein modification; protein glycosylation.</text>
</comment>
<keyword evidence="8 12" id="KW-1133">Transmembrane helix</keyword>
<evidence type="ECO:0000256" key="11">
    <source>
        <dbReference type="ARBA" id="ARBA00045104"/>
    </source>
</evidence>
<comment type="function">
    <text evidence="1 12">Mannosylates Man(2)GlcNAc(2)-dolichol diphosphate and Man(1)GlcNAc(2)-dolichol diphosphate to form Man(3)GlcNAc(2)-dolichol diphosphate.</text>
</comment>
<evidence type="ECO:0000313" key="15">
    <source>
        <dbReference type="EMBL" id="KZP13819.1"/>
    </source>
</evidence>
<protein>
    <recommendedName>
        <fullName evidence="12">Alpha-1,3/1,6-mannosyltransferase ALG2</fullName>
        <ecNumber evidence="12">2.4.1.132</ecNumber>
        <ecNumber evidence="12">2.4.1.257</ecNumber>
    </recommendedName>
    <alternativeName>
        <fullName evidence="12">GDP-Man:Man(1)GlcNAc(2)-PP-Dol alpha-1,3-mannosyltransferase</fullName>
    </alternativeName>
</protein>
<keyword evidence="9 12" id="KW-0472">Membrane</keyword>
<dbReference type="EMBL" id="KV417627">
    <property type="protein sequence ID" value="KZP13819.1"/>
    <property type="molecule type" value="Genomic_DNA"/>
</dbReference>
<feature type="transmembrane region" description="Helical" evidence="12">
    <location>
        <begin position="453"/>
        <end position="471"/>
    </location>
</feature>
<evidence type="ECO:0000313" key="16">
    <source>
        <dbReference type="Proteomes" id="UP000076532"/>
    </source>
</evidence>
<dbReference type="InterPro" id="IPR027054">
    <property type="entry name" value="ALG2"/>
</dbReference>
<dbReference type="Proteomes" id="UP000076532">
    <property type="component" value="Unassembled WGS sequence"/>
</dbReference>
<reference evidence="15 16" key="1">
    <citation type="journal article" date="2016" name="Mol. Biol. Evol.">
        <title>Comparative Genomics of Early-Diverging Mushroom-Forming Fungi Provides Insights into the Origins of Lignocellulose Decay Capabilities.</title>
        <authorList>
            <person name="Nagy L.G."/>
            <person name="Riley R."/>
            <person name="Tritt A."/>
            <person name="Adam C."/>
            <person name="Daum C."/>
            <person name="Floudas D."/>
            <person name="Sun H."/>
            <person name="Yadav J.S."/>
            <person name="Pangilinan J."/>
            <person name="Larsson K.H."/>
            <person name="Matsuura K."/>
            <person name="Barry K."/>
            <person name="Labutti K."/>
            <person name="Kuo R."/>
            <person name="Ohm R.A."/>
            <person name="Bhattacharya S.S."/>
            <person name="Shirouzu T."/>
            <person name="Yoshinaga Y."/>
            <person name="Martin F.M."/>
            <person name="Grigoriev I.V."/>
            <person name="Hibbett D.S."/>
        </authorList>
    </citation>
    <scope>NUCLEOTIDE SEQUENCE [LARGE SCALE GENOMIC DNA]</scope>
    <source>
        <strain evidence="15 16">CBS 109695</strain>
    </source>
</reference>
<evidence type="ECO:0000256" key="3">
    <source>
        <dbReference type="ARBA" id="ARBA00004922"/>
    </source>
</evidence>
<evidence type="ECO:0000256" key="12">
    <source>
        <dbReference type="RuleBase" id="RU367136"/>
    </source>
</evidence>
<dbReference type="EC" id="2.4.1.132" evidence="12"/>
<keyword evidence="7 12" id="KW-0256">Endoplasmic reticulum</keyword>
<dbReference type="PANTHER" id="PTHR45918">
    <property type="entry name" value="ALPHA-1,3/1,6-MANNOSYLTRANSFERASE ALG2"/>
    <property type="match status" value="1"/>
</dbReference>
<dbReference type="GO" id="GO:0102704">
    <property type="term" value="F:GDP-Man:Man(2)GlcNAc(2)-PP-Dol alpha-1,6-mannosyltransferase activity"/>
    <property type="evidence" value="ECO:0007669"/>
    <property type="project" value="UniProtKB-UniRule"/>
</dbReference>
<sequence length="473" mass="51461">MASAGKKLRIAFVHPDLGIGGAERMVVDAAVGLQSLGHSVDIFTSHHDPAHAFEETTDGTLTVHGIPPPFPRAIKGKFHIVLAHLRQLHLTNHVLGLESAYDVFFVDQLSTCIPFLRTLAKKRVVFYCHFPDKLLANASFTEVLASKRGLSLVRRLYRLPMDWLEEFTTSQADVILANSKFTAAVAKANFTSLREAPKVVYPGISIAAYDVAVDKADLNVIQVSSDRLTFLSLNRFEKKKNAALAVQSFALLRSELPATQAIRLVIAGGYDPRLSDNIECLKSLAECATSNSLTYNIVVPLTSPINVPYFPCNTSNPDILFVLNFSTPQRTALLKAPSTLALLYTPTNEHFGIVPIEAMICGLPVLATNTGGPTESVVDKPTKEKTGWLCAPDAKLWAEALGEIVGLTEGERRAMSTRAKARATQKFSMEATARGMEVALEQAVAMGPVPLPWSLRFLAVGGLLLAFWIGLQL</sequence>
<gene>
    <name evidence="15" type="ORF">FIBSPDRAFT_921552</name>
</gene>
<dbReference type="EC" id="2.4.1.257" evidence="12"/>
<dbReference type="STRING" id="436010.A0A166CMQ7"/>
<dbReference type="AlphaFoldDB" id="A0A166CMQ7"/>
<comment type="catalytic activity">
    <reaction evidence="11 12">
        <text>an alpha-D-Man-(1-&gt;3)-beta-D-Man-(1-&gt;4)-beta-D-GlcNAc-(1-&gt;4)-alpha-D-GlcNAc-diphospho-di-trans,poly-cis-dolichol + GDP-alpha-D-mannose = an alpha-D-Man-(1-&gt;3)-[alpha-D-Man-(1-&gt;6)]-beta-D-Man-(1-&gt;4)-beta-D-GlcNAc-(1-&gt;4)-alpha-D-GlcNAc-diphospho-di-trans,poly-cis-dolichol + GDP + H(+)</text>
        <dbReference type="Rhea" id="RHEA:29519"/>
        <dbReference type="Rhea" id="RHEA-COMP:19513"/>
        <dbReference type="Rhea" id="RHEA-COMP:19515"/>
        <dbReference type="ChEBI" id="CHEBI:15378"/>
        <dbReference type="ChEBI" id="CHEBI:57527"/>
        <dbReference type="ChEBI" id="CHEBI:58189"/>
        <dbReference type="ChEBI" id="CHEBI:132510"/>
        <dbReference type="ChEBI" id="CHEBI:132511"/>
        <dbReference type="EC" id="2.4.1.257"/>
    </reaction>
    <physiologicalReaction direction="left-to-right" evidence="11 12">
        <dbReference type="Rhea" id="RHEA:29520"/>
    </physiologicalReaction>
</comment>
<keyword evidence="6 12" id="KW-0812">Transmembrane</keyword>
<evidence type="ECO:0000256" key="4">
    <source>
        <dbReference type="ARBA" id="ARBA00022676"/>
    </source>
</evidence>
<dbReference type="InterPro" id="IPR028098">
    <property type="entry name" value="Glyco_trans_4-like_N"/>
</dbReference>
<evidence type="ECO:0000256" key="5">
    <source>
        <dbReference type="ARBA" id="ARBA00022679"/>
    </source>
</evidence>
<dbReference type="PANTHER" id="PTHR45918:SF1">
    <property type="entry name" value="ALPHA-1,3_1,6-MANNOSYLTRANSFERASE ALG2"/>
    <property type="match status" value="1"/>
</dbReference>
<evidence type="ECO:0000256" key="8">
    <source>
        <dbReference type="ARBA" id="ARBA00022989"/>
    </source>
</evidence>
<dbReference type="GO" id="GO:0004378">
    <property type="term" value="F:GDP-Man:Man(1)GlcNAc(2)-PP-Dol alpha-1,3-mannosyltransferase activity"/>
    <property type="evidence" value="ECO:0007669"/>
    <property type="project" value="UniProtKB-UniRule"/>
</dbReference>
<organism evidence="15 16">
    <name type="scientific">Athelia psychrophila</name>
    <dbReference type="NCBI Taxonomy" id="1759441"/>
    <lineage>
        <taxon>Eukaryota</taxon>
        <taxon>Fungi</taxon>
        <taxon>Dikarya</taxon>
        <taxon>Basidiomycota</taxon>
        <taxon>Agaricomycotina</taxon>
        <taxon>Agaricomycetes</taxon>
        <taxon>Agaricomycetidae</taxon>
        <taxon>Atheliales</taxon>
        <taxon>Atheliaceae</taxon>
        <taxon>Athelia</taxon>
    </lineage>
</organism>
<keyword evidence="16" id="KW-1185">Reference proteome</keyword>
<feature type="domain" description="Glycosyltransferase subfamily 4-like N-terminal" evidence="14">
    <location>
        <begin position="19"/>
        <end position="206"/>
    </location>
</feature>
<evidence type="ECO:0000259" key="14">
    <source>
        <dbReference type="Pfam" id="PF13439"/>
    </source>
</evidence>
<dbReference type="InterPro" id="IPR001296">
    <property type="entry name" value="Glyco_trans_1"/>
</dbReference>
<proteinExistence type="inferred from homology"/>
<evidence type="ECO:0000256" key="2">
    <source>
        <dbReference type="ARBA" id="ARBA00004586"/>
    </source>
</evidence>
<name>A0A166CMQ7_9AGAM</name>
<keyword evidence="5 12" id="KW-0808">Transferase</keyword>
<comment type="catalytic activity">
    <reaction evidence="10 12">
        <text>a beta-D-Man-(1-&gt;4)-beta-D-GlcNAc-(1-&gt;4)-alpha-D-GlcNAc-diphospho-di-trans,poly-cis-dolichol + GDP-alpha-D-mannose = an alpha-D-Man-(1-&gt;3)-beta-D-Man-(1-&gt;4)-beta-D-GlcNAc-(1-&gt;4)-alpha-D-GlcNAc-diphospho-di-trans,poly-cis-dolichol + GDP + H(+)</text>
        <dbReference type="Rhea" id="RHEA:29515"/>
        <dbReference type="Rhea" id="RHEA-COMP:19511"/>
        <dbReference type="Rhea" id="RHEA-COMP:19513"/>
        <dbReference type="ChEBI" id="CHEBI:15378"/>
        <dbReference type="ChEBI" id="CHEBI:57527"/>
        <dbReference type="ChEBI" id="CHEBI:58189"/>
        <dbReference type="ChEBI" id="CHEBI:58472"/>
        <dbReference type="ChEBI" id="CHEBI:132510"/>
        <dbReference type="EC" id="2.4.1.132"/>
    </reaction>
    <physiologicalReaction direction="left-to-right" evidence="10 12">
        <dbReference type="Rhea" id="RHEA:29516"/>
    </physiologicalReaction>
</comment>
<accession>A0A166CMQ7</accession>
<dbReference type="Gene3D" id="3.40.50.2000">
    <property type="entry name" value="Glycogen Phosphorylase B"/>
    <property type="match status" value="2"/>
</dbReference>
<dbReference type="OrthoDB" id="448893at2759"/>
<feature type="domain" description="Glycosyl transferase family 1" evidence="13">
    <location>
        <begin position="331"/>
        <end position="420"/>
    </location>
</feature>
<evidence type="ECO:0000259" key="13">
    <source>
        <dbReference type="Pfam" id="PF00534"/>
    </source>
</evidence>
<dbReference type="Pfam" id="PF13439">
    <property type="entry name" value="Glyco_transf_4"/>
    <property type="match status" value="1"/>
</dbReference>
<dbReference type="GO" id="GO:0005789">
    <property type="term" value="C:endoplasmic reticulum membrane"/>
    <property type="evidence" value="ECO:0007669"/>
    <property type="project" value="UniProtKB-SubCell"/>
</dbReference>
<evidence type="ECO:0000256" key="10">
    <source>
        <dbReference type="ARBA" id="ARBA00045103"/>
    </source>
</evidence>
<evidence type="ECO:0000256" key="6">
    <source>
        <dbReference type="ARBA" id="ARBA00022692"/>
    </source>
</evidence>
<dbReference type="Pfam" id="PF00534">
    <property type="entry name" value="Glycos_transf_1"/>
    <property type="match status" value="1"/>
</dbReference>
<evidence type="ECO:0000256" key="7">
    <source>
        <dbReference type="ARBA" id="ARBA00022824"/>
    </source>
</evidence>
<comment type="subcellular location">
    <subcellularLocation>
        <location evidence="2 12">Endoplasmic reticulum membrane</location>
    </subcellularLocation>
</comment>
<dbReference type="UniPathway" id="UPA00378"/>